<reference evidence="1" key="1">
    <citation type="journal article" date="2023" name="G3 (Bethesda)">
        <title>A reference genome for the long-term kleptoplast-retaining sea slug Elysia crispata morphotype clarki.</title>
        <authorList>
            <person name="Eastman K.E."/>
            <person name="Pendleton A.L."/>
            <person name="Shaikh M.A."/>
            <person name="Suttiyut T."/>
            <person name="Ogas R."/>
            <person name="Tomko P."/>
            <person name="Gavelis G."/>
            <person name="Widhalm J.R."/>
            <person name="Wisecaver J.H."/>
        </authorList>
    </citation>
    <scope>NUCLEOTIDE SEQUENCE</scope>
    <source>
        <strain evidence="1">ECLA1</strain>
    </source>
</reference>
<evidence type="ECO:0000313" key="2">
    <source>
        <dbReference type="Proteomes" id="UP001283361"/>
    </source>
</evidence>
<accession>A0AAE0XYY8</accession>
<dbReference type="AlphaFoldDB" id="A0AAE0XYY8"/>
<sequence>MYLRTEFGILRVFVRVDRVWDPMSVRTCGQTLESCKCVFLWKELGIVCVCVRADGVSDSLSMCRFGQSLRSCVHRVLDGVSVFKCGENLGSCECVYVWTGFGIVGVSVRVDRVWNRFGIVRVCVRVNRFRDRVSVCTWGQSVESCEFAYVLTEFGIIVCTSGPSFRSCELGSCEYVYVRTEFGIV</sequence>
<proteinExistence type="predicted"/>
<protein>
    <submittedName>
        <fullName evidence="1">Uncharacterized protein</fullName>
    </submittedName>
</protein>
<gene>
    <name evidence="1" type="ORF">RRG08_040246</name>
</gene>
<name>A0AAE0XYY8_9GAST</name>
<evidence type="ECO:0000313" key="1">
    <source>
        <dbReference type="EMBL" id="KAK3726863.1"/>
    </source>
</evidence>
<dbReference type="EMBL" id="JAWDGP010007280">
    <property type="protein sequence ID" value="KAK3726863.1"/>
    <property type="molecule type" value="Genomic_DNA"/>
</dbReference>
<organism evidence="1 2">
    <name type="scientific">Elysia crispata</name>
    <name type="common">lettuce slug</name>
    <dbReference type="NCBI Taxonomy" id="231223"/>
    <lineage>
        <taxon>Eukaryota</taxon>
        <taxon>Metazoa</taxon>
        <taxon>Spiralia</taxon>
        <taxon>Lophotrochozoa</taxon>
        <taxon>Mollusca</taxon>
        <taxon>Gastropoda</taxon>
        <taxon>Heterobranchia</taxon>
        <taxon>Euthyneura</taxon>
        <taxon>Panpulmonata</taxon>
        <taxon>Sacoglossa</taxon>
        <taxon>Placobranchoidea</taxon>
        <taxon>Plakobranchidae</taxon>
        <taxon>Elysia</taxon>
    </lineage>
</organism>
<comment type="caution">
    <text evidence="1">The sequence shown here is derived from an EMBL/GenBank/DDBJ whole genome shotgun (WGS) entry which is preliminary data.</text>
</comment>
<dbReference type="Proteomes" id="UP001283361">
    <property type="component" value="Unassembled WGS sequence"/>
</dbReference>
<keyword evidence="2" id="KW-1185">Reference proteome</keyword>